<organism evidence="11 12">
    <name type="scientific">Nepenthes gracilis</name>
    <name type="common">Slender pitcher plant</name>
    <dbReference type="NCBI Taxonomy" id="150966"/>
    <lineage>
        <taxon>Eukaryota</taxon>
        <taxon>Viridiplantae</taxon>
        <taxon>Streptophyta</taxon>
        <taxon>Embryophyta</taxon>
        <taxon>Tracheophyta</taxon>
        <taxon>Spermatophyta</taxon>
        <taxon>Magnoliopsida</taxon>
        <taxon>eudicotyledons</taxon>
        <taxon>Gunneridae</taxon>
        <taxon>Pentapetalae</taxon>
        <taxon>Caryophyllales</taxon>
        <taxon>Nepenthaceae</taxon>
        <taxon>Nepenthes</taxon>
    </lineage>
</organism>
<feature type="compositionally biased region" description="Low complexity" evidence="9">
    <location>
        <begin position="1976"/>
        <end position="1992"/>
    </location>
</feature>
<dbReference type="Pfam" id="PF23556">
    <property type="entry name" value="TPR_Vps41"/>
    <property type="match status" value="1"/>
</dbReference>
<gene>
    <name evidence="11" type="ORF">Nepgr_024236</name>
</gene>
<feature type="compositionally biased region" description="Basic and acidic residues" evidence="9">
    <location>
        <begin position="91"/>
        <end position="102"/>
    </location>
</feature>
<keyword evidence="2" id="KW-0813">Transport</keyword>
<dbReference type="InterPro" id="IPR001680">
    <property type="entry name" value="WD40_rpt"/>
</dbReference>
<dbReference type="PROSITE" id="PS50082">
    <property type="entry name" value="WD_REPEATS_2"/>
    <property type="match status" value="1"/>
</dbReference>
<keyword evidence="6" id="KW-0862">Zinc</keyword>
<dbReference type="EMBL" id="BSYO01000024">
    <property type="protein sequence ID" value="GMH22393.1"/>
    <property type="molecule type" value="Genomic_DNA"/>
</dbReference>
<feature type="compositionally biased region" description="Basic and acidic residues" evidence="9">
    <location>
        <begin position="373"/>
        <end position="391"/>
    </location>
</feature>
<evidence type="ECO:0000256" key="7">
    <source>
        <dbReference type="PROSITE-ProRule" id="PRU00221"/>
    </source>
</evidence>
<dbReference type="PANTHER" id="PTHR12616">
    <property type="entry name" value="VACUOLAR PROTEIN SORTING VPS41"/>
    <property type="match status" value="1"/>
</dbReference>
<evidence type="ECO:0000259" key="10">
    <source>
        <dbReference type="PROSITE" id="PS50089"/>
    </source>
</evidence>
<evidence type="ECO:0000256" key="9">
    <source>
        <dbReference type="SAM" id="MobiDB-lite"/>
    </source>
</evidence>
<dbReference type="PROSITE" id="PS50236">
    <property type="entry name" value="CHCR"/>
    <property type="match status" value="1"/>
</dbReference>
<dbReference type="Proteomes" id="UP001279734">
    <property type="component" value="Unassembled WGS sequence"/>
</dbReference>
<dbReference type="InterPro" id="IPR001841">
    <property type="entry name" value="Znf_RING"/>
</dbReference>
<evidence type="ECO:0000256" key="6">
    <source>
        <dbReference type="PROSITE-ProRule" id="PRU00175"/>
    </source>
</evidence>
<keyword evidence="4" id="KW-0677">Repeat</keyword>
<dbReference type="InterPro" id="IPR019775">
    <property type="entry name" value="WD40_repeat_CS"/>
</dbReference>
<dbReference type="GO" id="GO:0008270">
    <property type="term" value="F:zinc ion binding"/>
    <property type="evidence" value="ECO:0007669"/>
    <property type="project" value="UniProtKB-KW"/>
</dbReference>
<feature type="repeat" description="CHCR" evidence="8">
    <location>
        <begin position="1496"/>
        <end position="1650"/>
    </location>
</feature>
<dbReference type="GO" id="GO:0005770">
    <property type="term" value="C:late endosome"/>
    <property type="evidence" value="ECO:0007669"/>
    <property type="project" value="TreeGrafter"/>
</dbReference>
<dbReference type="PANTHER" id="PTHR12616:SF8">
    <property type="entry name" value="VACUOLAR PROTEIN SORTING-ASSOCIATED PROTEIN 8 HOMOLOG"/>
    <property type="match status" value="1"/>
</dbReference>
<feature type="domain" description="RING-type" evidence="10">
    <location>
        <begin position="1819"/>
        <end position="1867"/>
    </location>
</feature>
<keyword evidence="6" id="KW-0863">Zinc-finger</keyword>
<keyword evidence="5" id="KW-0653">Protein transport</keyword>
<dbReference type="Pfam" id="PF12816">
    <property type="entry name" value="TPR_Vps8"/>
    <property type="match status" value="1"/>
</dbReference>
<evidence type="ECO:0000256" key="2">
    <source>
        <dbReference type="ARBA" id="ARBA00022448"/>
    </source>
</evidence>
<evidence type="ECO:0000256" key="4">
    <source>
        <dbReference type="ARBA" id="ARBA00022737"/>
    </source>
</evidence>
<reference evidence="11" key="1">
    <citation type="submission" date="2023-05" db="EMBL/GenBank/DDBJ databases">
        <title>Nepenthes gracilis genome sequencing.</title>
        <authorList>
            <person name="Fukushima K."/>
        </authorList>
    </citation>
    <scope>NUCLEOTIDE SEQUENCE</scope>
    <source>
        <strain evidence="11">SING2019-196</strain>
    </source>
</reference>
<feature type="repeat" description="WD" evidence="7">
    <location>
        <begin position="574"/>
        <end position="608"/>
    </location>
</feature>
<dbReference type="SMART" id="SM00320">
    <property type="entry name" value="WD40"/>
    <property type="match status" value="2"/>
</dbReference>
<dbReference type="GO" id="GO:0006623">
    <property type="term" value="P:protein targeting to vacuole"/>
    <property type="evidence" value="ECO:0007669"/>
    <property type="project" value="InterPro"/>
</dbReference>
<feature type="region of interest" description="Disordered" evidence="9">
    <location>
        <begin position="265"/>
        <end position="294"/>
    </location>
</feature>
<dbReference type="InterPro" id="IPR059070">
    <property type="entry name" value="TPR_VPS8_2"/>
</dbReference>
<dbReference type="InterPro" id="IPR036322">
    <property type="entry name" value="WD40_repeat_dom_sf"/>
</dbReference>
<evidence type="ECO:0000256" key="5">
    <source>
        <dbReference type="ARBA" id="ARBA00022927"/>
    </source>
</evidence>
<dbReference type="Gene3D" id="2.130.10.10">
    <property type="entry name" value="YVTN repeat-like/Quinoprotein amine dehydrogenase"/>
    <property type="match status" value="1"/>
</dbReference>
<keyword evidence="3 7" id="KW-0853">WD repeat</keyword>
<protein>
    <recommendedName>
        <fullName evidence="10">RING-type domain-containing protein</fullName>
    </recommendedName>
</protein>
<evidence type="ECO:0000256" key="8">
    <source>
        <dbReference type="PROSITE-ProRule" id="PRU01006"/>
    </source>
</evidence>
<dbReference type="InterPro" id="IPR045111">
    <property type="entry name" value="Vps41/Vps8"/>
</dbReference>
<evidence type="ECO:0000313" key="12">
    <source>
        <dbReference type="Proteomes" id="UP001279734"/>
    </source>
</evidence>
<sequence>MTKSLASTKPLMELDLDSFLRRHNVTSSSAHSDNDDVELPVPHRTVDDILNDSSSSSPSSSPTSSFRSSFLRPDSTLADPDSLSAPNADSCKSDSPKSRDDNVVLVPTPKTQVPTAKSPNSNDKTAQLDGNSVLSKHNLVERFKSDEFYAFSNRRQSSRPLPSLFGGARSSTKPGAALAAAAAASRSIPTPYAAAIKSRRAISVNLDSKVSDGDELFGLGTSYDVSNAISENSAQANAKSENGNDPIGEFHSAFVVGKAVSSVSAELPGGDRSEKSENDCVESSKETCDEKEADGSAIGEFENVKSNKIVATWNSNAETETTAGGHDGDLNLDDPSARSGSDIVMSEHATSTRFVDWDIVDFLDSKVSNADDSAEKEFESEMDQRVDEDSKSWAFESQDVQKIGTDSEAEELGPDRYNSISISDDVTELVEDRLAQLESERAAKRTDKKLLPSKKPLELAEELEKKQASTGLHWEEGAAAQPMRLEGVRRGSTALGYFDIDADNTVTRIISSQAFRRDHGSAQALAVHQNYIALGMSKGVVIVVPSKYSVYHPDNMDAKMSMLGLHGDRSQVPVTSIRFNQQGDLLLAGYGDGHVALWDVPRASTVKVITGEHTAPVVHVFFLGQDSQATRQFRAITGDSKGLVRLHAISVMPLIGRYTIETRCIFDGQNTGTVLCASPLLPDEFIENASVTSHGGATGGKVGGVVGGYAAWKLFNEGSSLSEEGVAIFVGHQTAVVVRLTPTMDFYARFPKPDGVREGSMPYIAWKCTTHSRSSSTENMHAEVSEKISLLAIAWDRKVQVAKLLKPELKVYCKWTLDSAAVGLTWLNDQMLVVLTLTGHLCLFARDGTLIHQTSYDVGGSGRDDLMAYHTHFTNIFGNPEKAYHNCLAVRGASVYILGPIHLVVSRLLPWKERIQVLRKAGDWMGALNMAITLYDGQAHGVIDLPKTLDAIQDAVMPYLVELLISYVDEVFSYISVACFNQIEKVEQVDVSRTTGSSTHYEIKEQFIRVGGVAVEFCVHIKRTDILFDEIFSKFVAVRQNDTFLELLEPYILKDMLGSLPPEIMQALVEHYNSKGWLHRVEQCVLHMDISSLDFNQVVRLCREHGLYGALIYLFNKGLDDFRTPLEELLAVLQSSERDAATALGYRMLIYLKYCFLGLAFPPGHDTLPPERLPSLIMELLQFLLEDSGVSKSRTVTSSISTGAFLNLYYLLELDVEATLDVLRFAFVEHETLKIEESLDDSSESIVRTAKENGPIKESQNLLLQKTIDALVLILDIDISHTVRSAGSDESVSVGWPSKKDIGFLIEFIACYVASERATVSKSVLSQILEYLTSENSILPSGSNEKNESTKKRQKQVLALLDVVPETHWNASYVLHLCEKAQFYQVCGLIHTIRHEYIAALDSYMKDVNEPVHAFSFINSELLRLSETESATFRSAVISRIPELTELSRVCTFFMVIDHFNKESGHILFELRSHPKSLFLYLKTIIEVHLSGTLDFSCLRKDDLVNDPSQRRLKDQRNGLEAYFDRISDFPKLIRSNEVEVTDEMIELYLELLCQFEPDSVLKFLETFESYRVEHCLRLCQEYGIVDAAAFLLERVGDVGSAILLTLSALDNKFTMLDAAVGDIASDFAARDANIECFDAAVELKEVKEINKILHVCVGLCQRNTSRLDPVESESLWFLLLDSFCKPLMLYDGQCEDKKFSEALSSKDGKETVVSWRISKAHKSAPILKRLFAQFIKEIVEGMIGYIRLPSIMSKLLSDNSSQEFGDFKLTILGMLGTYGFERRILDTAKSLIEDDTFYTMSILKKGASHGYALRSLLCCICNCPFNKISSPSGIRVFSCGHAAHLHCELQENDASSQISSTGCPICVPKKKIQNSRNKMVEQGLINRSPSRRQQSHGSTVQHTHESDAFENSCGLHQISRFEILSNLQKNQGIIQIESMPPLRLAPPAIYHEKVSKGAYLSVGESSRSPSAAEMASQGKQVGKAKGKGSSVHFPLKSKIFGKEKSHRR</sequence>
<dbReference type="PROSITE" id="PS00678">
    <property type="entry name" value="WD_REPEATS_1"/>
    <property type="match status" value="1"/>
</dbReference>
<keyword evidence="6" id="KW-0479">Metal-binding</keyword>
<comment type="caution">
    <text evidence="11">The sequence shown here is derived from an EMBL/GenBank/DDBJ whole genome shotgun (WGS) entry which is preliminary data.</text>
</comment>
<accession>A0AAD3XYL4</accession>
<name>A0AAD3XYL4_NEPGR</name>
<feature type="compositionally biased region" description="Low complexity" evidence="9">
    <location>
        <begin position="53"/>
        <end position="70"/>
    </location>
</feature>
<feature type="region of interest" description="Disordered" evidence="9">
    <location>
        <begin position="370"/>
        <end position="391"/>
    </location>
</feature>
<proteinExistence type="inferred from homology"/>
<dbReference type="InterPro" id="IPR015943">
    <property type="entry name" value="WD40/YVTN_repeat-like_dom_sf"/>
</dbReference>
<dbReference type="Pfam" id="PF25066">
    <property type="entry name" value="TPR_VPS8_2"/>
    <property type="match status" value="1"/>
</dbReference>
<dbReference type="GO" id="GO:0034058">
    <property type="term" value="P:endosomal vesicle fusion"/>
    <property type="evidence" value="ECO:0007669"/>
    <property type="project" value="TreeGrafter"/>
</dbReference>
<feature type="region of interest" description="Disordered" evidence="9">
    <location>
        <begin position="26"/>
        <end position="133"/>
    </location>
</feature>
<dbReference type="SUPFAM" id="SSF57850">
    <property type="entry name" value="RING/U-box"/>
    <property type="match status" value="1"/>
</dbReference>
<dbReference type="Pfam" id="PF23410">
    <property type="entry name" value="Beta-prop_VPS8"/>
    <property type="match status" value="1"/>
</dbReference>
<dbReference type="InterPro" id="IPR000547">
    <property type="entry name" value="Clathrin_H-chain/VPS_repeat"/>
</dbReference>
<dbReference type="PROSITE" id="PS50089">
    <property type="entry name" value="ZF_RING_2"/>
    <property type="match status" value="1"/>
</dbReference>
<feature type="compositionally biased region" description="Polar residues" evidence="9">
    <location>
        <begin position="109"/>
        <end position="133"/>
    </location>
</feature>
<evidence type="ECO:0000313" key="11">
    <source>
        <dbReference type="EMBL" id="GMH22393.1"/>
    </source>
</evidence>
<comment type="similarity">
    <text evidence="1">Belongs to the VPS8 family.</text>
</comment>
<feature type="compositionally biased region" description="Basic and acidic residues" evidence="9">
    <location>
        <begin position="269"/>
        <end position="294"/>
    </location>
</feature>
<dbReference type="GO" id="GO:0030897">
    <property type="term" value="C:HOPS complex"/>
    <property type="evidence" value="ECO:0007669"/>
    <property type="project" value="TreeGrafter"/>
</dbReference>
<evidence type="ECO:0000256" key="1">
    <source>
        <dbReference type="ARBA" id="ARBA00009422"/>
    </source>
</evidence>
<keyword evidence="12" id="KW-1185">Reference proteome</keyword>
<feature type="region of interest" description="Disordered" evidence="9">
    <location>
        <begin position="1886"/>
        <end position="1907"/>
    </location>
</feature>
<dbReference type="SUPFAM" id="SSF50978">
    <property type="entry name" value="WD40 repeat-like"/>
    <property type="match status" value="1"/>
</dbReference>
<evidence type="ECO:0000256" key="3">
    <source>
        <dbReference type="ARBA" id="ARBA00022574"/>
    </source>
</evidence>
<feature type="region of interest" description="Disordered" evidence="9">
    <location>
        <begin position="1965"/>
        <end position="2009"/>
    </location>
</feature>
<dbReference type="InterPro" id="IPR025941">
    <property type="entry name" value="Vps8_central_dom"/>
</dbReference>